<dbReference type="OrthoDB" id="681975at2759"/>
<dbReference type="Proteomes" id="UP000604825">
    <property type="component" value="Unassembled WGS sequence"/>
</dbReference>
<dbReference type="EMBL" id="CAJGYO010000014">
    <property type="protein sequence ID" value="CAD6267597.1"/>
    <property type="molecule type" value="Genomic_DNA"/>
</dbReference>
<feature type="region of interest" description="Disordered" evidence="1">
    <location>
        <begin position="28"/>
        <end position="55"/>
    </location>
</feature>
<evidence type="ECO:0008006" key="4">
    <source>
        <dbReference type="Google" id="ProtNLM"/>
    </source>
</evidence>
<comment type="caution">
    <text evidence="2">The sequence shown here is derived from an EMBL/GenBank/DDBJ whole genome shotgun (WGS) entry which is preliminary data.</text>
</comment>
<dbReference type="AlphaFoldDB" id="A0A811RC78"/>
<keyword evidence="3" id="KW-1185">Reference proteome</keyword>
<accession>A0A811RC78</accession>
<protein>
    <recommendedName>
        <fullName evidence="4">Transposase</fullName>
    </recommendedName>
</protein>
<dbReference type="InterPro" id="IPR004252">
    <property type="entry name" value="Probable_transposase_24"/>
</dbReference>
<organism evidence="2 3">
    <name type="scientific">Miscanthus lutarioriparius</name>
    <dbReference type="NCBI Taxonomy" id="422564"/>
    <lineage>
        <taxon>Eukaryota</taxon>
        <taxon>Viridiplantae</taxon>
        <taxon>Streptophyta</taxon>
        <taxon>Embryophyta</taxon>
        <taxon>Tracheophyta</taxon>
        <taxon>Spermatophyta</taxon>
        <taxon>Magnoliopsida</taxon>
        <taxon>Liliopsida</taxon>
        <taxon>Poales</taxon>
        <taxon>Poaceae</taxon>
        <taxon>PACMAD clade</taxon>
        <taxon>Panicoideae</taxon>
        <taxon>Andropogonodae</taxon>
        <taxon>Andropogoneae</taxon>
        <taxon>Saccharinae</taxon>
        <taxon>Miscanthus</taxon>
    </lineage>
</organism>
<evidence type="ECO:0000256" key="1">
    <source>
        <dbReference type="SAM" id="MobiDB-lite"/>
    </source>
</evidence>
<reference evidence="2" key="1">
    <citation type="submission" date="2020-10" db="EMBL/GenBank/DDBJ databases">
        <authorList>
            <person name="Han B."/>
            <person name="Lu T."/>
            <person name="Zhao Q."/>
            <person name="Huang X."/>
            <person name="Zhao Y."/>
        </authorList>
    </citation>
    <scope>NUCLEOTIDE SEQUENCE</scope>
</reference>
<evidence type="ECO:0000313" key="2">
    <source>
        <dbReference type="EMBL" id="CAD6267597.1"/>
    </source>
</evidence>
<feature type="compositionally biased region" description="Basic and acidic residues" evidence="1">
    <location>
        <begin position="348"/>
        <end position="367"/>
    </location>
</feature>
<feature type="compositionally biased region" description="Basic and acidic residues" evidence="1">
    <location>
        <begin position="46"/>
        <end position="55"/>
    </location>
</feature>
<dbReference type="Pfam" id="PF03004">
    <property type="entry name" value="Transposase_24"/>
    <property type="match status" value="1"/>
</dbReference>
<feature type="region of interest" description="Disordered" evidence="1">
    <location>
        <begin position="332"/>
        <end position="367"/>
    </location>
</feature>
<dbReference type="PANTHER" id="PTHR33499">
    <property type="entry name" value="OS12G0282400 PROTEIN-RELATED"/>
    <property type="match status" value="1"/>
</dbReference>
<gene>
    <name evidence="2" type="ORF">NCGR_LOCUS50902</name>
</gene>
<proteinExistence type="predicted"/>
<sequence length="439" mass="50034">MAPRAARRTVDEIDREFDELASVLSDPREQLITSGERTSRLRPRASRADNTSDHLDSDVAMDENIKINSAAHNTVDPAKKSGRKVTINDQLRKKRAKGKHIDIKFPKEFAKVCGEHASLFKSEITVLVRTIPLQVKKWRDMNKFHAGTTSAIWRKLKQKFPELSEQDKDYAMRQVESQYNNRRYRLLQAYRNNKPRPQHVSPEGWQWLIKNLWMDDDFQKRSNQNSINRGKQEMGSKVGTRSIAQIAYDLRDPETGDWPTAIQVWRATYQKADGTWSIPTGEEIMTKLHEVTGTHQEKDFFCARANSGALRTSSWSKAKPFTWCWHSCCKPSSRGKDQIAGTNRGASKQREAAARARPDAAEQRAEAAEQRAQALEGQVSTVVETNAQLQAKQQFQSDELSSLRQTKSGEVARLVREQLDQQMVDFFARIHSGASQSPP</sequence>
<evidence type="ECO:0000313" key="3">
    <source>
        <dbReference type="Proteomes" id="UP000604825"/>
    </source>
</evidence>
<dbReference type="PANTHER" id="PTHR33499:SF43">
    <property type="entry name" value="TRANSPOSASE, PTTA_EN_SPM, PLANT"/>
    <property type="match status" value="1"/>
</dbReference>
<name>A0A811RC78_9POAL</name>